<evidence type="ECO:0000256" key="8">
    <source>
        <dbReference type="ARBA" id="ARBA00022842"/>
    </source>
</evidence>
<evidence type="ECO:0000256" key="3">
    <source>
        <dbReference type="ARBA" id="ARBA00005046"/>
    </source>
</evidence>
<dbReference type="InterPro" id="IPR005111">
    <property type="entry name" value="MoeA_C_domain_IV"/>
</dbReference>
<accession>A0A401LJB4</accession>
<dbReference type="FunFam" id="3.40.980.10:FF:000004">
    <property type="entry name" value="Molybdopterin molybdenumtransferase"/>
    <property type="match status" value="1"/>
</dbReference>
<dbReference type="InterPro" id="IPR036425">
    <property type="entry name" value="MoaB/Mog-like_dom_sf"/>
</dbReference>
<dbReference type="CDD" id="cd00887">
    <property type="entry name" value="MoeA"/>
    <property type="match status" value="1"/>
</dbReference>
<dbReference type="SMART" id="SM00852">
    <property type="entry name" value="MoCF_biosynth"/>
    <property type="match status" value="1"/>
</dbReference>
<feature type="domain" description="MoaB/Mog" evidence="12">
    <location>
        <begin position="185"/>
        <end position="321"/>
    </location>
</feature>
<dbReference type="UniPathway" id="UPA00344"/>
<evidence type="ECO:0000259" key="12">
    <source>
        <dbReference type="SMART" id="SM00852"/>
    </source>
</evidence>
<dbReference type="Pfam" id="PF03454">
    <property type="entry name" value="MoeA_C"/>
    <property type="match status" value="1"/>
</dbReference>
<keyword evidence="8 11" id="KW-0460">Magnesium</keyword>
<comment type="cofactor">
    <cofactor evidence="1 11">
        <name>Mg(2+)</name>
        <dbReference type="ChEBI" id="CHEBI:18420"/>
    </cofactor>
</comment>
<dbReference type="RefSeq" id="WP_116269973.1">
    <property type="nucleotide sequence ID" value="NZ_BGZJ01000001.1"/>
</dbReference>
<dbReference type="InterPro" id="IPR001453">
    <property type="entry name" value="MoaB/Mog_dom"/>
</dbReference>
<evidence type="ECO:0000256" key="9">
    <source>
        <dbReference type="ARBA" id="ARBA00023150"/>
    </source>
</evidence>
<dbReference type="Pfam" id="PF00994">
    <property type="entry name" value="MoCF_biosynth"/>
    <property type="match status" value="1"/>
</dbReference>
<evidence type="ECO:0000256" key="10">
    <source>
        <dbReference type="ARBA" id="ARBA00047317"/>
    </source>
</evidence>
<dbReference type="PANTHER" id="PTHR10192">
    <property type="entry name" value="MOLYBDOPTERIN BIOSYNTHESIS PROTEIN"/>
    <property type="match status" value="1"/>
</dbReference>
<dbReference type="Proteomes" id="UP000266091">
    <property type="component" value="Unassembled WGS sequence"/>
</dbReference>
<keyword evidence="9 11" id="KW-0501">Molybdenum cofactor biosynthesis</keyword>
<dbReference type="Gene3D" id="3.40.980.10">
    <property type="entry name" value="MoaB/Mog-like domain"/>
    <property type="match status" value="1"/>
</dbReference>
<dbReference type="EMBL" id="BGZJ01000001">
    <property type="protein sequence ID" value="GBO93628.1"/>
    <property type="molecule type" value="Genomic_DNA"/>
</dbReference>
<dbReference type="Gene3D" id="2.170.190.11">
    <property type="entry name" value="Molybdopterin biosynthesis moea protein, domain 3"/>
    <property type="match status" value="1"/>
</dbReference>
<dbReference type="SUPFAM" id="SSF63882">
    <property type="entry name" value="MoeA N-terminal region -like"/>
    <property type="match status" value="1"/>
</dbReference>
<dbReference type="InterPro" id="IPR038987">
    <property type="entry name" value="MoeA-like"/>
</dbReference>
<evidence type="ECO:0000256" key="5">
    <source>
        <dbReference type="ARBA" id="ARBA00022505"/>
    </source>
</evidence>
<dbReference type="GO" id="GO:0061599">
    <property type="term" value="F:molybdopterin molybdotransferase activity"/>
    <property type="evidence" value="ECO:0007669"/>
    <property type="project" value="UniProtKB-UniRule"/>
</dbReference>
<name>A0A388SBE3_9BURK</name>
<dbReference type="InterPro" id="IPR036135">
    <property type="entry name" value="MoeA_linker/N_sf"/>
</dbReference>
<keyword evidence="14" id="KW-1185">Reference proteome</keyword>
<comment type="catalytic activity">
    <reaction evidence="10">
        <text>adenylyl-molybdopterin + molybdate = Mo-molybdopterin + AMP + H(+)</text>
        <dbReference type="Rhea" id="RHEA:35047"/>
        <dbReference type="ChEBI" id="CHEBI:15378"/>
        <dbReference type="ChEBI" id="CHEBI:36264"/>
        <dbReference type="ChEBI" id="CHEBI:62727"/>
        <dbReference type="ChEBI" id="CHEBI:71302"/>
        <dbReference type="ChEBI" id="CHEBI:456215"/>
        <dbReference type="EC" id="2.10.1.1"/>
    </reaction>
</comment>
<comment type="similarity">
    <text evidence="4 11">Belongs to the MoeA family.</text>
</comment>
<gene>
    <name evidence="13" type="ORF">MESMUL_09820</name>
</gene>
<comment type="pathway">
    <text evidence="3 11">Cofactor biosynthesis; molybdopterin biosynthesis.</text>
</comment>
<evidence type="ECO:0000256" key="7">
    <source>
        <dbReference type="ARBA" id="ARBA00022723"/>
    </source>
</evidence>
<dbReference type="GO" id="GO:0046872">
    <property type="term" value="F:metal ion binding"/>
    <property type="evidence" value="ECO:0007669"/>
    <property type="project" value="UniProtKB-UniRule"/>
</dbReference>
<dbReference type="GO" id="GO:0005829">
    <property type="term" value="C:cytosol"/>
    <property type="evidence" value="ECO:0007669"/>
    <property type="project" value="TreeGrafter"/>
</dbReference>
<evidence type="ECO:0000313" key="14">
    <source>
        <dbReference type="Proteomes" id="UP000266091"/>
    </source>
</evidence>
<dbReference type="EC" id="2.10.1.1" evidence="11"/>
<dbReference type="Gene3D" id="3.90.105.10">
    <property type="entry name" value="Molybdopterin biosynthesis moea protein, domain 2"/>
    <property type="match status" value="1"/>
</dbReference>
<dbReference type="GO" id="GO:0006777">
    <property type="term" value="P:Mo-molybdopterin cofactor biosynthetic process"/>
    <property type="evidence" value="ECO:0007669"/>
    <property type="project" value="UniProtKB-UniRule"/>
</dbReference>
<dbReference type="SUPFAM" id="SSF63867">
    <property type="entry name" value="MoeA C-terminal domain-like"/>
    <property type="match status" value="1"/>
</dbReference>
<dbReference type="OrthoDB" id="9804758at2"/>
<dbReference type="AlphaFoldDB" id="A0A388SBE3"/>
<keyword evidence="5 11" id="KW-0500">Molybdenum</keyword>
<keyword evidence="7 11" id="KW-0479">Metal-binding</keyword>
<evidence type="ECO:0000256" key="1">
    <source>
        <dbReference type="ARBA" id="ARBA00001946"/>
    </source>
</evidence>
<sequence>MPNYPHRPSITADEARARIDSLCHAVSETEQLPIADALGRVLAEDVASPVNVPEANNSAMDGYAMRFSDLNADGSGALRVAGKSFAGHPFEGELGSGECIRIMTGAVVPASCDTVIQQELSSVDGDTVTFEAGIRQGDNVRLKGEELALGKVALSKGLRLTPPQIGLLATLGIPTVRVFRKPVVAILATGDELVQPGTPLKDGEIYDSNSFSLEALAKKAGADVIRVGIVKDSPDALFSALEKAFTADIVLTSGGVSVGEADFTRFVISHSGEIFDWEINMRPGRPMAVGVISGKPLFCLPGNPVAAAVTYLEYARAAIRRTGGESGDLRPVTLTAVAEGRFKKRLGRYEMQRGIFRINENGVCVVKSTGMQSSAMLTSLCRGNCIVWLDADRDIVQPGETVEVQPFFGLFDV</sequence>
<dbReference type="InterPro" id="IPR005110">
    <property type="entry name" value="MoeA_linker/N"/>
</dbReference>
<dbReference type="InterPro" id="IPR036688">
    <property type="entry name" value="MoeA_C_domain_IV_sf"/>
</dbReference>
<dbReference type="Pfam" id="PF03453">
    <property type="entry name" value="MoeA_N"/>
    <property type="match status" value="1"/>
</dbReference>
<evidence type="ECO:0000256" key="11">
    <source>
        <dbReference type="RuleBase" id="RU365090"/>
    </source>
</evidence>
<dbReference type="NCBIfam" id="NF045515">
    <property type="entry name" value="Glp_gephyrin"/>
    <property type="match status" value="1"/>
</dbReference>
<evidence type="ECO:0000256" key="2">
    <source>
        <dbReference type="ARBA" id="ARBA00002901"/>
    </source>
</evidence>
<dbReference type="InterPro" id="IPR008284">
    <property type="entry name" value="MoCF_biosynth_CS"/>
</dbReference>
<proteinExistence type="inferred from homology"/>
<dbReference type="NCBIfam" id="TIGR00177">
    <property type="entry name" value="molyb_syn"/>
    <property type="match status" value="1"/>
</dbReference>
<dbReference type="PROSITE" id="PS01079">
    <property type="entry name" value="MOCF_BIOSYNTHESIS_2"/>
    <property type="match status" value="1"/>
</dbReference>
<dbReference type="Gene3D" id="2.40.340.10">
    <property type="entry name" value="MoeA, C-terminal, domain IV"/>
    <property type="match status" value="1"/>
</dbReference>
<comment type="function">
    <text evidence="2 11">Catalyzes the insertion of molybdate into adenylated molybdopterin with the concomitant release of AMP.</text>
</comment>
<dbReference type="SUPFAM" id="SSF53218">
    <property type="entry name" value="Molybdenum cofactor biosynthesis proteins"/>
    <property type="match status" value="1"/>
</dbReference>
<evidence type="ECO:0000256" key="4">
    <source>
        <dbReference type="ARBA" id="ARBA00010763"/>
    </source>
</evidence>
<reference evidence="13 14" key="1">
    <citation type="journal article" date="2018" name="Int. J. Syst. Evol. Microbiol.">
        <title>Mesosutterella multiformis gen. nov., sp. nov., a member of the family Sutterellaceae and Sutterella megalosphaeroides sp. nov., isolated from human faeces.</title>
        <authorList>
            <person name="Sakamoto M."/>
            <person name="Ikeyama N."/>
            <person name="Kunihiro T."/>
            <person name="Iino T."/>
            <person name="Yuki M."/>
            <person name="Ohkuma M."/>
        </authorList>
    </citation>
    <scope>NUCLEOTIDE SEQUENCE [LARGE SCALE GENOMIC DNA]</scope>
    <source>
        <strain evidence="13 14">4NBBH2</strain>
    </source>
</reference>
<evidence type="ECO:0000313" key="13">
    <source>
        <dbReference type="EMBL" id="GBO93628.1"/>
    </source>
</evidence>
<comment type="caution">
    <text evidence="13">The sequence shown here is derived from an EMBL/GenBank/DDBJ whole genome shotgun (WGS) entry which is preliminary data.</text>
</comment>
<protein>
    <recommendedName>
        <fullName evidence="11">Molybdopterin molybdenumtransferase</fullName>
        <ecNumber evidence="11">2.10.1.1</ecNumber>
    </recommendedName>
</protein>
<keyword evidence="6 11" id="KW-0808">Transferase</keyword>
<accession>A0A388SBE3</accession>
<dbReference type="PANTHER" id="PTHR10192:SF5">
    <property type="entry name" value="GEPHYRIN"/>
    <property type="match status" value="1"/>
</dbReference>
<organism evidence="13 14">
    <name type="scientific">Mesosutterella multiformis</name>
    <dbReference type="NCBI Taxonomy" id="2259133"/>
    <lineage>
        <taxon>Bacteria</taxon>
        <taxon>Pseudomonadati</taxon>
        <taxon>Pseudomonadota</taxon>
        <taxon>Betaproteobacteria</taxon>
        <taxon>Burkholderiales</taxon>
        <taxon>Sutterellaceae</taxon>
        <taxon>Mesosutterella</taxon>
    </lineage>
</organism>
<evidence type="ECO:0000256" key="6">
    <source>
        <dbReference type="ARBA" id="ARBA00022679"/>
    </source>
</evidence>